<dbReference type="InterPro" id="IPR036378">
    <property type="entry name" value="FAS1_dom_sf"/>
</dbReference>
<proteinExistence type="predicted"/>
<reference evidence="5" key="1">
    <citation type="journal article" date="2019" name="Int. J. Syst. Evol. Microbiol.">
        <title>The Global Catalogue of Microorganisms (GCM) 10K type strain sequencing project: providing services to taxonomists for standard genome sequencing and annotation.</title>
        <authorList>
            <consortium name="The Broad Institute Genomics Platform"/>
            <consortium name="The Broad Institute Genome Sequencing Center for Infectious Disease"/>
            <person name="Wu L."/>
            <person name="Ma J."/>
        </authorList>
    </citation>
    <scope>NUCLEOTIDE SEQUENCE [LARGE SCALE GENOMIC DNA]</scope>
    <source>
        <strain evidence="5">CGMCC 4.7241</strain>
    </source>
</reference>
<feature type="signal peptide" evidence="2">
    <location>
        <begin position="1"/>
        <end position="21"/>
    </location>
</feature>
<keyword evidence="2" id="KW-0732">Signal</keyword>
<dbReference type="InterPro" id="IPR050904">
    <property type="entry name" value="Adhesion/Biosynth-related"/>
</dbReference>
<dbReference type="SUPFAM" id="SSF82153">
    <property type="entry name" value="FAS1 domain"/>
    <property type="match status" value="2"/>
</dbReference>
<organism evidence="4 5">
    <name type="scientific">Tenggerimyces flavus</name>
    <dbReference type="NCBI Taxonomy" id="1708749"/>
    <lineage>
        <taxon>Bacteria</taxon>
        <taxon>Bacillati</taxon>
        <taxon>Actinomycetota</taxon>
        <taxon>Actinomycetes</taxon>
        <taxon>Propionibacteriales</taxon>
        <taxon>Nocardioidaceae</taxon>
        <taxon>Tenggerimyces</taxon>
    </lineage>
</organism>
<dbReference type="PROSITE" id="PS50213">
    <property type="entry name" value="FAS1"/>
    <property type="match status" value="2"/>
</dbReference>
<name>A0ABV7Y8Z9_9ACTN</name>
<feature type="chain" id="PRO_5045770055" evidence="2">
    <location>
        <begin position="22"/>
        <end position="385"/>
    </location>
</feature>
<dbReference type="RefSeq" id="WP_307782378.1">
    <property type="nucleotide sequence ID" value="NZ_JAFBCM010000001.1"/>
</dbReference>
<dbReference type="PROSITE" id="PS51257">
    <property type="entry name" value="PROKAR_LIPOPROTEIN"/>
    <property type="match status" value="1"/>
</dbReference>
<dbReference type="PANTHER" id="PTHR10900">
    <property type="entry name" value="PERIOSTIN-RELATED"/>
    <property type="match status" value="1"/>
</dbReference>
<dbReference type="SMART" id="SM00554">
    <property type="entry name" value="FAS1"/>
    <property type="match status" value="2"/>
</dbReference>
<keyword evidence="5" id="KW-1185">Reference proteome</keyword>
<evidence type="ECO:0000256" key="2">
    <source>
        <dbReference type="SAM" id="SignalP"/>
    </source>
</evidence>
<dbReference type="Pfam" id="PF02469">
    <property type="entry name" value="Fasciclin"/>
    <property type="match status" value="2"/>
</dbReference>
<sequence length="385" mass="38838">MKTIRSRFRFGVMFAGVGLLAMVGAACGNTAEPTTQNEPAPTTSASSEAPDAMGAGMVGAGCAGYADQVPTGPGSVEGMAKDPVAVAASNNPLLKTLVSAVSGKLNPKVNLVDTLNGAEFTVFAPVDDAFAKIDAKTIETLKTDDKMLSKILTYHVVAGQLAPDAVVGDQKTVEGGTVKVTGTGDDLKVNDASVICGGVKTANATVYLIDTVLTPPADSGAMGAGMVGSGCAGYADQVPTGPGSVEGMAKDPVAVAASNNPLLKTLVSAVSGKLNPKVNLVDTLNGAEFTVFAPVDDAFAKIDAKTIETLKTDDKMLSKILTYHVIAGQLAPDAVVGDQKTVQGGTVTVTGSGDALKVNDASVICGGVKTANATVYLIDTVLMPM</sequence>
<dbReference type="EMBL" id="JBHRZH010000007">
    <property type="protein sequence ID" value="MFC3761314.1"/>
    <property type="molecule type" value="Genomic_DNA"/>
</dbReference>
<dbReference type="PANTHER" id="PTHR10900:SF77">
    <property type="entry name" value="FI19380P1"/>
    <property type="match status" value="1"/>
</dbReference>
<evidence type="ECO:0000313" key="5">
    <source>
        <dbReference type="Proteomes" id="UP001595699"/>
    </source>
</evidence>
<feature type="domain" description="FAS1" evidence="3">
    <location>
        <begin position="250"/>
        <end position="382"/>
    </location>
</feature>
<evidence type="ECO:0000256" key="1">
    <source>
        <dbReference type="SAM" id="MobiDB-lite"/>
    </source>
</evidence>
<evidence type="ECO:0000259" key="3">
    <source>
        <dbReference type="PROSITE" id="PS50213"/>
    </source>
</evidence>
<feature type="region of interest" description="Disordered" evidence="1">
    <location>
        <begin position="32"/>
        <end position="51"/>
    </location>
</feature>
<accession>A0ABV7Y8Z9</accession>
<comment type="caution">
    <text evidence="4">The sequence shown here is derived from an EMBL/GenBank/DDBJ whole genome shotgun (WGS) entry which is preliminary data.</text>
</comment>
<feature type="compositionally biased region" description="Polar residues" evidence="1">
    <location>
        <begin position="32"/>
        <end position="47"/>
    </location>
</feature>
<gene>
    <name evidence="4" type="ORF">ACFOUW_10720</name>
</gene>
<dbReference type="InterPro" id="IPR000782">
    <property type="entry name" value="FAS1_domain"/>
</dbReference>
<feature type="domain" description="FAS1" evidence="3">
    <location>
        <begin position="81"/>
        <end position="213"/>
    </location>
</feature>
<dbReference type="Proteomes" id="UP001595699">
    <property type="component" value="Unassembled WGS sequence"/>
</dbReference>
<protein>
    <submittedName>
        <fullName evidence="4">Fasciclin domain-containing protein</fullName>
    </submittedName>
</protein>
<evidence type="ECO:0000313" key="4">
    <source>
        <dbReference type="EMBL" id="MFC3761314.1"/>
    </source>
</evidence>
<dbReference type="Gene3D" id="2.30.180.10">
    <property type="entry name" value="FAS1 domain"/>
    <property type="match status" value="2"/>
</dbReference>